<proteinExistence type="predicted"/>
<accession>A0A0V0TGU7</accession>
<organism evidence="2 3">
    <name type="scientific">Trichinella murrelli</name>
    <dbReference type="NCBI Taxonomy" id="144512"/>
    <lineage>
        <taxon>Eukaryota</taxon>
        <taxon>Metazoa</taxon>
        <taxon>Ecdysozoa</taxon>
        <taxon>Nematoda</taxon>
        <taxon>Enoplea</taxon>
        <taxon>Dorylaimia</taxon>
        <taxon>Trichinellida</taxon>
        <taxon>Trichinellidae</taxon>
        <taxon>Trichinella</taxon>
    </lineage>
</organism>
<feature type="transmembrane region" description="Helical" evidence="1">
    <location>
        <begin position="46"/>
        <end position="67"/>
    </location>
</feature>
<keyword evidence="1" id="KW-1133">Transmembrane helix</keyword>
<keyword evidence="1" id="KW-0472">Membrane</keyword>
<keyword evidence="1" id="KW-0812">Transmembrane</keyword>
<reference evidence="2 3" key="1">
    <citation type="submission" date="2015-01" db="EMBL/GenBank/DDBJ databases">
        <title>Evolution of Trichinella species and genotypes.</title>
        <authorList>
            <person name="Korhonen P.K."/>
            <person name="Edoardo P."/>
            <person name="Giuseppe L.R."/>
            <person name="Gasser R.B."/>
        </authorList>
    </citation>
    <scope>NUCLEOTIDE SEQUENCE [LARGE SCALE GENOMIC DNA]</scope>
    <source>
        <strain evidence="2">ISS417</strain>
    </source>
</reference>
<protein>
    <submittedName>
        <fullName evidence="2">Uncharacterized protein</fullName>
    </submittedName>
</protein>
<evidence type="ECO:0000313" key="3">
    <source>
        <dbReference type="Proteomes" id="UP000055048"/>
    </source>
</evidence>
<dbReference type="AlphaFoldDB" id="A0A0V0TGU7"/>
<evidence type="ECO:0000256" key="1">
    <source>
        <dbReference type="SAM" id="Phobius"/>
    </source>
</evidence>
<comment type="caution">
    <text evidence="2">The sequence shown here is derived from an EMBL/GenBank/DDBJ whole genome shotgun (WGS) entry which is preliminary data.</text>
</comment>
<sequence length="208" mass="24104">MDAMDPSNECFSLENRVELSLSQQIFGGPSDNPVILNQTQNSRHSIYYATLFAIYWLQLHAALIYLVDYILQRLIQKAPGKNMLLNGPTAHFVYQTHRHLHFNRLPLLRVFYSQLMFQLKSHHCNLSTGLRILYCNQVVYSMTRSKVILKSSSTLAQLYRSNLSNLCSHAMTPYCLRQHLKGQFFARAPSYTAFLTLDNSLMHWLSKQ</sequence>
<gene>
    <name evidence="2" type="ORF">T05_10729</name>
</gene>
<name>A0A0V0TGU7_9BILA</name>
<keyword evidence="3" id="KW-1185">Reference proteome</keyword>
<dbReference type="EMBL" id="JYDJ01000277">
    <property type="protein sequence ID" value="KRX38212.1"/>
    <property type="molecule type" value="Genomic_DNA"/>
</dbReference>
<evidence type="ECO:0000313" key="2">
    <source>
        <dbReference type="EMBL" id="KRX38212.1"/>
    </source>
</evidence>
<dbReference type="Proteomes" id="UP000055048">
    <property type="component" value="Unassembled WGS sequence"/>
</dbReference>